<evidence type="ECO:0000259" key="2">
    <source>
        <dbReference type="Pfam" id="PF13556"/>
    </source>
</evidence>
<dbReference type="Pfam" id="PF25906">
    <property type="entry name" value="PucR-like_N"/>
    <property type="match status" value="1"/>
</dbReference>
<sequence>MTTPGTPAEASRSDPVRRATEQATSLWASLPRDLSERFGPLVEGLTREIVREVRHAVPAYSGPLGAGTLEDLVSATRQAVLRGKDAIRAGAEPDPAWQEVFRRLGRVEFRNGRNLDALQAAYRVGGRVAWRHIAVWGQRERLPTELFAIAAEAIFAYVEQLSALSIEGYTAAQAECDGVRARHRRRLAQQIVADPPPAGKEIARLSTLGHWPLPEEVAVVAVAPDDEAPELSAAELGDDILADVDSGQPCLVVAHPERAGERLGRLLAGRRACVGPTVPLAEAPVSLRWARRGLRLAERGALGAEPVVWCRDHLTTLCLLADEFLVEELRRRVLAPLAPLTPNRRARTVETALAWLESRGNAPAVAGRLGIHPQTVRYRMRQVTELLGDRLGDPAARLELELALRAERLLARE</sequence>
<proteinExistence type="predicted"/>
<accession>A0A2T0LL46</accession>
<feature type="compositionally biased region" description="Basic and acidic residues" evidence="1">
    <location>
        <begin position="11"/>
        <end position="20"/>
    </location>
</feature>
<dbReference type="InterPro" id="IPR042070">
    <property type="entry name" value="PucR_C-HTH_sf"/>
</dbReference>
<dbReference type="AlphaFoldDB" id="A0A2T0LL46"/>
<organism evidence="4 5">
    <name type="scientific">Prauserella shujinwangii</name>
    <dbReference type="NCBI Taxonomy" id="1453103"/>
    <lineage>
        <taxon>Bacteria</taxon>
        <taxon>Bacillati</taxon>
        <taxon>Actinomycetota</taxon>
        <taxon>Actinomycetes</taxon>
        <taxon>Pseudonocardiales</taxon>
        <taxon>Pseudonocardiaceae</taxon>
        <taxon>Prauserella</taxon>
    </lineage>
</organism>
<dbReference type="InterPro" id="IPR025736">
    <property type="entry name" value="PucR_C-HTH_dom"/>
</dbReference>
<dbReference type="Proteomes" id="UP000238362">
    <property type="component" value="Unassembled WGS sequence"/>
</dbReference>
<name>A0A2T0LL46_9PSEU</name>
<evidence type="ECO:0000313" key="5">
    <source>
        <dbReference type="Proteomes" id="UP000238362"/>
    </source>
</evidence>
<feature type="region of interest" description="Disordered" evidence="1">
    <location>
        <begin position="1"/>
        <end position="22"/>
    </location>
</feature>
<feature type="domain" description="PucR C-terminal helix-turn-helix" evidence="2">
    <location>
        <begin position="349"/>
        <end position="406"/>
    </location>
</feature>
<dbReference type="RefSeq" id="WP_106182256.1">
    <property type="nucleotide sequence ID" value="NZ_PVNH01000014.1"/>
</dbReference>
<protein>
    <submittedName>
        <fullName evidence="4">PucR-like helix-turn-helix protein</fullName>
    </submittedName>
</protein>
<dbReference type="PANTHER" id="PTHR33744:SF1">
    <property type="entry name" value="DNA-BINDING TRANSCRIPTIONAL ACTIVATOR ADER"/>
    <property type="match status" value="1"/>
</dbReference>
<dbReference type="PANTHER" id="PTHR33744">
    <property type="entry name" value="CARBOHYDRATE DIACID REGULATOR"/>
    <property type="match status" value="1"/>
</dbReference>
<feature type="domain" description="PucR-like N-terminal" evidence="3">
    <location>
        <begin position="27"/>
        <end position="191"/>
    </location>
</feature>
<evidence type="ECO:0000256" key="1">
    <source>
        <dbReference type="SAM" id="MobiDB-lite"/>
    </source>
</evidence>
<evidence type="ECO:0000313" key="4">
    <source>
        <dbReference type="EMBL" id="PRX43666.1"/>
    </source>
</evidence>
<evidence type="ECO:0000259" key="3">
    <source>
        <dbReference type="Pfam" id="PF25906"/>
    </source>
</evidence>
<reference evidence="4 5" key="1">
    <citation type="submission" date="2018-03" db="EMBL/GenBank/DDBJ databases">
        <title>Genomic Encyclopedia of Type Strains, Phase III (KMG-III): the genomes of soil and plant-associated and newly described type strains.</title>
        <authorList>
            <person name="Whitman W."/>
        </authorList>
    </citation>
    <scope>NUCLEOTIDE SEQUENCE [LARGE SCALE GENOMIC DNA]</scope>
    <source>
        <strain evidence="4 5">CGMCC 4.7125</strain>
    </source>
</reference>
<comment type="caution">
    <text evidence="4">The sequence shown here is derived from an EMBL/GenBank/DDBJ whole genome shotgun (WGS) entry which is preliminary data.</text>
</comment>
<dbReference type="EMBL" id="PVNH01000014">
    <property type="protein sequence ID" value="PRX43666.1"/>
    <property type="molecule type" value="Genomic_DNA"/>
</dbReference>
<dbReference type="InterPro" id="IPR051448">
    <property type="entry name" value="CdaR-like_regulators"/>
</dbReference>
<dbReference type="Gene3D" id="1.10.10.2840">
    <property type="entry name" value="PucR C-terminal helix-turn-helix domain"/>
    <property type="match status" value="1"/>
</dbReference>
<gene>
    <name evidence="4" type="ORF">B0I33_114127</name>
</gene>
<dbReference type="Pfam" id="PF13556">
    <property type="entry name" value="HTH_30"/>
    <property type="match status" value="1"/>
</dbReference>
<dbReference type="OrthoDB" id="5243741at2"/>
<dbReference type="InterPro" id="IPR058663">
    <property type="entry name" value="PucR-like_N"/>
</dbReference>
<keyword evidence="5" id="KW-1185">Reference proteome</keyword>